<gene>
    <name evidence="2" type="ORF">POL67_15870</name>
</gene>
<accession>A0ABT5EPI2</accession>
<feature type="compositionally biased region" description="Low complexity" evidence="1">
    <location>
        <begin position="23"/>
        <end position="46"/>
    </location>
</feature>
<evidence type="ECO:0000313" key="3">
    <source>
        <dbReference type="Proteomes" id="UP001221411"/>
    </source>
</evidence>
<reference evidence="2 3" key="1">
    <citation type="submission" date="2022-11" db="EMBL/GenBank/DDBJ databases">
        <title>Minimal conservation of predation-associated metabolite biosynthetic gene clusters underscores biosynthetic potential of Myxococcota including descriptions for ten novel species: Archangium lansinium sp. nov., Myxococcus landrumus sp. nov., Nannocystis bai.</title>
        <authorList>
            <person name="Ahearne A."/>
            <person name="Stevens C."/>
            <person name="Dowd S."/>
        </authorList>
    </citation>
    <scope>NUCLEOTIDE SEQUENCE [LARGE SCALE GENOMIC DNA]</scope>
    <source>
        <strain evidence="2 3">RJM3</strain>
    </source>
</reference>
<keyword evidence="3" id="KW-1185">Reference proteome</keyword>
<protein>
    <submittedName>
        <fullName evidence="2">Uncharacterized protein</fullName>
    </submittedName>
</protein>
<dbReference type="RefSeq" id="WP_271918200.1">
    <property type="nucleotide sequence ID" value="NZ_JAQNDO010000001.1"/>
</dbReference>
<evidence type="ECO:0000313" key="2">
    <source>
        <dbReference type="EMBL" id="MDC0742827.1"/>
    </source>
</evidence>
<name>A0ABT5EPI2_9BACT</name>
<feature type="region of interest" description="Disordered" evidence="1">
    <location>
        <begin position="16"/>
        <end position="54"/>
    </location>
</feature>
<sequence length="343" mass="37234">MLVGWIVAAAGCGAPAPAPPPHRAAAPASASAPAPAPASASASASAPAPPPKSARAEAAERVLFLATHLRTTELREACPETLAEAPRIRCLLSLRYADNAPSKQLALDLYEETGSLAGLLPEEETEDGRGQKVRLRPARPVGQNRDHLVWILSAMRGYARFFAALEARTGKRVTMRDRPLDFRFFYTEKGGAPSAFAVNQNIGYNLFGAVNVSEEAVRDTLFHEIFHLNDAWHEQWSTRALGALHEGIVARCKDNRRCLLPYAPTDTTMNGRLYAFLPRGGVREYAAELALRFFREQRLVLENKPLPSPPFKCGPPENAEAMRLLAGEFFGGADLVPACDAAP</sequence>
<evidence type="ECO:0000256" key="1">
    <source>
        <dbReference type="SAM" id="MobiDB-lite"/>
    </source>
</evidence>
<proteinExistence type="predicted"/>
<dbReference type="Proteomes" id="UP001221411">
    <property type="component" value="Unassembled WGS sequence"/>
</dbReference>
<organism evidence="2 3">
    <name type="scientific">Polyangium mundeleinium</name>
    <dbReference type="NCBI Taxonomy" id="2995306"/>
    <lineage>
        <taxon>Bacteria</taxon>
        <taxon>Pseudomonadati</taxon>
        <taxon>Myxococcota</taxon>
        <taxon>Polyangia</taxon>
        <taxon>Polyangiales</taxon>
        <taxon>Polyangiaceae</taxon>
        <taxon>Polyangium</taxon>
    </lineage>
</organism>
<dbReference type="EMBL" id="JAQNDO010000001">
    <property type="protein sequence ID" value="MDC0742827.1"/>
    <property type="molecule type" value="Genomic_DNA"/>
</dbReference>
<comment type="caution">
    <text evidence="2">The sequence shown here is derived from an EMBL/GenBank/DDBJ whole genome shotgun (WGS) entry which is preliminary data.</text>
</comment>